<dbReference type="HOGENOM" id="CLU_1577214_0_0_10"/>
<sequence length="168" mass="19054">MKENLPVAFEHKRIQNPPQINCYDEAERRADYEAHSGRHYIWPSSAPPIEARVPLYRFYVSDDDELYFVNDSEEVIDRVSYATGGFQTCDDDVVTVDSPEDGGHVYLNVLPHEGVKIDEYDMILDSDFLLQPQVTIYSASMGERLFLGSASKGGFSGEVLLWSGEEQH</sequence>
<dbReference type="EMBL" id="CP000607">
    <property type="protein sequence ID" value="ABP36139.1"/>
    <property type="molecule type" value="Genomic_DNA"/>
</dbReference>
<proteinExistence type="predicted"/>
<dbReference type="AlphaFoldDB" id="A4SCD0"/>
<dbReference type="STRING" id="290318.Cvib_0115"/>
<dbReference type="KEGG" id="pvi:Cvib_0115"/>
<organism evidence="1">
    <name type="scientific">Chlorobium phaeovibrioides (strain DSM 265 / 1930)</name>
    <name type="common">Prosthecochloris vibrioformis (strain DSM 265)</name>
    <dbReference type="NCBI Taxonomy" id="290318"/>
    <lineage>
        <taxon>Bacteria</taxon>
        <taxon>Pseudomonadati</taxon>
        <taxon>Chlorobiota</taxon>
        <taxon>Chlorobiia</taxon>
        <taxon>Chlorobiales</taxon>
        <taxon>Chlorobiaceae</taxon>
        <taxon>Chlorobium/Pelodictyon group</taxon>
        <taxon>Chlorobium</taxon>
    </lineage>
</organism>
<evidence type="ECO:0000313" key="1">
    <source>
        <dbReference type="EMBL" id="ABP36139.1"/>
    </source>
</evidence>
<gene>
    <name evidence="1" type="ordered locus">Cvib_0115</name>
</gene>
<dbReference type="eggNOG" id="ENOG5033D9P">
    <property type="taxonomic scope" value="Bacteria"/>
</dbReference>
<protein>
    <submittedName>
        <fullName evidence="1">Uncharacterized protein</fullName>
    </submittedName>
</protein>
<accession>A4SCD0</accession>
<reference evidence="1" key="1">
    <citation type="submission" date="2007-03" db="EMBL/GenBank/DDBJ databases">
        <title>Complete sequence of Prosthecochloris vibrioformis DSM 265.</title>
        <authorList>
            <consortium name="US DOE Joint Genome Institute"/>
            <person name="Copeland A."/>
            <person name="Lucas S."/>
            <person name="Lapidus A."/>
            <person name="Barry K."/>
            <person name="Detter J.C."/>
            <person name="Glavina del Rio T."/>
            <person name="Hammon N."/>
            <person name="Israni S."/>
            <person name="Pitluck S."/>
            <person name="Schmutz J."/>
            <person name="Larimer F."/>
            <person name="Land M."/>
            <person name="Hauser L."/>
            <person name="Mikhailova N."/>
            <person name="Li T."/>
            <person name="Overmann J."/>
            <person name="Schuster S.C."/>
            <person name="Bryant D.A."/>
            <person name="Richardson P."/>
        </authorList>
    </citation>
    <scope>NUCLEOTIDE SEQUENCE [LARGE SCALE GENOMIC DNA]</scope>
    <source>
        <strain evidence="1">DSM 265</strain>
    </source>
</reference>
<name>A4SCD0_CHLPM</name>